<dbReference type="InterPro" id="IPR023209">
    <property type="entry name" value="DAO"/>
</dbReference>
<dbReference type="PROSITE" id="PS00677">
    <property type="entry name" value="DAO"/>
    <property type="match status" value="1"/>
</dbReference>
<keyword evidence="3" id="KW-0285">Flavoprotein</keyword>
<dbReference type="Gene3D" id="3.40.50.720">
    <property type="entry name" value="NAD(P)-binding Rossmann-like Domain"/>
    <property type="match status" value="1"/>
</dbReference>
<feature type="domain" description="FAD dependent oxidoreductase" evidence="7">
    <location>
        <begin position="26"/>
        <end position="391"/>
    </location>
</feature>
<organism evidence="8 9">
    <name type="scientific">Aspergillus cavernicola</name>
    <dbReference type="NCBI Taxonomy" id="176166"/>
    <lineage>
        <taxon>Eukaryota</taxon>
        <taxon>Fungi</taxon>
        <taxon>Dikarya</taxon>
        <taxon>Ascomycota</taxon>
        <taxon>Pezizomycotina</taxon>
        <taxon>Eurotiomycetes</taxon>
        <taxon>Eurotiomycetidae</taxon>
        <taxon>Eurotiales</taxon>
        <taxon>Aspergillaceae</taxon>
        <taxon>Aspergillus</taxon>
        <taxon>Aspergillus subgen. Nidulantes</taxon>
    </lineage>
</organism>
<comment type="caution">
    <text evidence="8">The sequence shown here is derived from an EMBL/GenBank/DDBJ whole genome shotgun (WGS) entry which is preliminary data.</text>
</comment>
<evidence type="ECO:0000256" key="4">
    <source>
        <dbReference type="ARBA" id="ARBA00022827"/>
    </source>
</evidence>
<gene>
    <name evidence="8" type="ORF">BDW59DRAFT_181942</name>
</gene>
<dbReference type="EMBL" id="JBFXLS010000086">
    <property type="protein sequence ID" value="KAL2818154.1"/>
    <property type="molecule type" value="Genomic_DNA"/>
</dbReference>
<accession>A0ABR4HRN2</accession>
<dbReference type="Proteomes" id="UP001610335">
    <property type="component" value="Unassembled WGS sequence"/>
</dbReference>
<dbReference type="PIRSF" id="PIRSF000189">
    <property type="entry name" value="D-aa_oxidase"/>
    <property type="match status" value="1"/>
</dbReference>
<comment type="cofactor">
    <cofactor evidence="1">
        <name>FAD</name>
        <dbReference type="ChEBI" id="CHEBI:57692"/>
    </cofactor>
</comment>
<dbReference type="InterPro" id="IPR006076">
    <property type="entry name" value="FAD-dep_OxRdtase"/>
</dbReference>
<feature type="transmembrane region" description="Helical" evidence="6">
    <location>
        <begin position="20"/>
        <end position="43"/>
    </location>
</feature>
<keyword evidence="4" id="KW-0274">FAD</keyword>
<dbReference type="PANTHER" id="PTHR11530">
    <property type="entry name" value="D-AMINO ACID OXIDASE"/>
    <property type="match status" value="1"/>
</dbReference>
<keyword evidence="6" id="KW-1133">Transmembrane helix</keyword>
<evidence type="ECO:0000256" key="5">
    <source>
        <dbReference type="ARBA" id="ARBA00023002"/>
    </source>
</evidence>
<proteinExistence type="inferred from homology"/>
<dbReference type="InterPro" id="IPR006181">
    <property type="entry name" value="D-amino_acid_oxidase_CS"/>
</dbReference>
<dbReference type="SUPFAM" id="SSF51971">
    <property type="entry name" value="Nucleotide-binding domain"/>
    <property type="match status" value="1"/>
</dbReference>
<keyword evidence="6" id="KW-0472">Membrane</keyword>
<dbReference type="PANTHER" id="PTHR11530:SF25">
    <property type="entry name" value="FAD DEPENDENT OXIDOREDUCTASE DOMAIN-CONTAINING PROTEIN"/>
    <property type="match status" value="1"/>
</dbReference>
<evidence type="ECO:0000256" key="1">
    <source>
        <dbReference type="ARBA" id="ARBA00001974"/>
    </source>
</evidence>
<keyword evidence="6" id="KW-0812">Transmembrane</keyword>
<evidence type="ECO:0000313" key="9">
    <source>
        <dbReference type="Proteomes" id="UP001610335"/>
    </source>
</evidence>
<keyword evidence="5" id="KW-0560">Oxidoreductase</keyword>
<name>A0ABR4HRN2_9EURO</name>
<evidence type="ECO:0000256" key="2">
    <source>
        <dbReference type="ARBA" id="ARBA00006730"/>
    </source>
</evidence>
<dbReference type="Pfam" id="PF01266">
    <property type="entry name" value="DAO"/>
    <property type="match status" value="1"/>
</dbReference>
<keyword evidence="9" id="KW-1185">Reference proteome</keyword>
<reference evidence="8 9" key="1">
    <citation type="submission" date="2024-07" db="EMBL/GenBank/DDBJ databases">
        <title>Section-level genome sequencing and comparative genomics of Aspergillus sections Usti and Cavernicolus.</title>
        <authorList>
            <consortium name="Lawrence Berkeley National Laboratory"/>
            <person name="Nybo J.L."/>
            <person name="Vesth T.C."/>
            <person name="Theobald S."/>
            <person name="Frisvad J.C."/>
            <person name="Larsen T.O."/>
            <person name="Kjaerboelling I."/>
            <person name="Rothschild-Mancinelli K."/>
            <person name="Lyhne E.K."/>
            <person name="Kogle M.E."/>
            <person name="Barry K."/>
            <person name="Clum A."/>
            <person name="Na H."/>
            <person name="Ledsgaard L."/>
            <person name="Lin J."/>
            <person name="Lipzen A."/>
            <person name="Kuo A."/>
            <person name="Riley R."/>
            <person name="Mondo S."/>
            <person name="LaButti K."/>
            <person name="Haridas S."/>
            <person name="Pangalinan J."/>
            <person name="Salamov A.A."/>
            <person name="Simmons B.A."/>
            <person name="Magnuson J.K."/>
            <person name="Chen J."/>
            <person name="Drula E."/>
            <person name="Henrissat B."/>
            <person name="Wiebenga A."/>
            <person name="Lubbers R.J."/>
            <person name="Gomes A.C."/>
            <person name="Makela M.R."/>
            <person name="Stajich J."/>
            <person name="Grigoriev I.V."/>
            <person name="Mortensen U.H."/>
            <person name="De vries R.P."/>
            <person name="Baker S.E."/>
            <person name="Andersen M.R."/>
        </authorList>
    </citation>
    <scope>NUCLEOTIDE SEQUENCE [LARGE SCALE GENOMIC DNA]</scope>
    <source>
        <strain evidence="8 9">CBS 600.67</strain>
    </source>
</reference>
<dbReference type="SUPFAM" id="SSF54373">
    <property type="entry name" value="FAD-linked reductases, C-terminal domain"/>
    <property type="match status" value="1"/>
</dbReference>
<evidence type="ECO:0000256" key="6">
    <source>
        <dbReference type="SAM" id="Phobius"/>
    </source>
</evidence>
<evidence type="ECO:0000313" key="8">
    <source>
        <dbReference type="EMBL" id="KAL2818154.1"/>
    </source>
</evidence>
<evidence type="ECO:0000259" key="7">
    <source>
        <dbReference type="Pfam" id="PF01266"/>
    </source>
</evidence>
<sequence>MPLKLWKDLLPEGKPLRPPSSSAAHILVIGGGVIGVTTAWLLLDKGYKVTIISKEWASYSDKQRLTSQVAGALWEYPPAVCGHHTDIISLTNSKGWCMINYHIWDTIATLPSLSKASGVRMKRANFFFTHRIADNPALLQKTEEMRTSGIRGFTHATNLIHKHGINPAYGILDAFELLAPVIDTDTCMDWLTKLVQEKGAILTTKTITGDIFTQEPDLRQHFNADAIVNATGLGALDLAGDKACYPIRGALLRLINDGTDFPKINAAMAVPAGTRAGTDPSFPSNEIVFLVPRSDNILVVGGITEPHAWDLDFSLDSPIIRRMRARCESFLPVLKNARADNEYPLAQGLRPFRGENVRVERELRRHGERPSRIVHNYGHGGAGWSLSFGCAGDVLKLVEDALLDLAPVAMDVMVLDGHAKL</sequence>
<evidence type="ECO:0000256" key="3">
    <source>
        <dbReference type="ARBA" id="ARBA00022630"/>
    </source>
</evidence>
<comment type="similarity">
    <text evidence="2">Belongs to the DAMOX/DASOX family.</text>
</comment>
<dbReference type="Gene3D" id="3.30.9.10">
    <property type="entry name" value="D-Amino Acid Oxidase, subunit A, domain 2"/>
    <property type="match status" value="1"/>
</dbReference>
<protein>
    <submittedName>
        <fullName evidence="8">FAD dependent oxidoreductase</fullName>
    </submittedName>
</protein>